<accession>A0A6J4PC74</accession>
<reference evidence="2" key="1">
    <citation type="submission" date="2020-02" db="EMBL/GenBank/DDBJ databases">
        <authorList>
            <person name="Meier V. D."/>
        </authorList>
    </citation>
    <scope>NUCLEOTIDE SEQUENCE</scope>
    <source>
        <strain evidence="2">AVDCRST_MAG15</strain>
    </source>
</reference>
<feature type="non-terminal residue" evidence="2">
    <location>
        <position position="270"/>
    </location>
</feature>
<dbReference type="EMBL" id="CADCUU010000238">
    <property type="protein sequence ID" value="CAA9412280.1"/>
    <property type="molecule type" value="Genomic_DNA"/>
</dbReference>
<feature type="compositionally biased region" description="Low complexity" evidence="1">
    <location>
        <begin position="114"/>
        <end position="124"/>
    </location>
</feature>
<feature type="compositionally biased region" description="Basic residues" evidence="1">
    <location>
        <begin position="257"/>
        <end position="270"/>
    </location>
</feature>
<dbReference type="AlphaFoldDB" id="A0A6J4PC74"/>
<proteinExistence type="predicted"/>
<feature type="region of interest" description="Disordered" evidence="1">
    <location>
        <begin position="148"/>
        <end position="169"/>
    </location>
</feature>
<evidence type="ECO:0000313" key="2">
    <source>
        <dbReference type="EMBL" id="CAA9412280.1"/>
    </source>
</evidence>
<protein>
    <submittedName>
        <fullName evidence="2">Spermidine/putrescine import ABC transporter permease protein PotC</fullName>
    </submittedName>
</protein>
<sequence>EGLDRAADLRHPLSSGALRADRAAAALRLQRRGDYRLPAGRLLHPLVRAALDNGRSASGSGQLALHRGCHGNTSHAARRLRGPGRGHAQLPRQARDAGLYHVPPGPAGDRDCRGAAGRDPAGARPRPEQLDRDLGAYADRDAILHRDPERGVPESRPLVRGSGHGSGGVALERVPPRHPAARVSRHHFVAADLLHHLARRLRAGAVPDGVQSDAAGLHLWPHALRGRAAAGHGPGNHPRDALDHAPHHCRIFPAPRRGPRRPQGFRRVPV</sequence>
<name>A0A6J4PC74_9RHOB</name>
<feature type="non-terminal residue" evidence="2">
    <location>
        <position position="1"/>
    </location>
</feature>
<organism evidence="2">
    <name type="scientific">uncultured Rubellimicrobium sp</name>
    <dbReference type="NCBI Taxonomy" id="543078"/>
    <lineage>
        <taxon>Bacteria</taxon>
        <taxon>Pseudomonadati</taxon>
        <taxon>Pseudomonadota</taxon>
        <taxon>Alphaproteobacteria</taxon>
        <taxon>Rhodobacterales</taxon>
        <taxon>Roseobacteraceae</taxon>
        <taxon>Rubellimicrobium</taxon>
        <taxon>environmental samples</taxon>
    </lineage>
</organism>
<gene>
    <name evidence="2" type="ORF">AVDCRST_MAG15-1688</name>
</gene>
<feature type="region of interest" description="Disordered" evidence="1">
    <location>
        <begin position="251"/>
        <end position="270"/>
    </location>
</feature>
<feature type="region of interest" description="Disordered" evidence="1">
    <location>
        <begin position="55"/>
        <end position="130"/>
    </location>
</feature>
<evidence type="ECO:0000256" key="1">
    <source>
        <dbReference type="SAM" id="MobiDB-lite"/>
    </source>
</evidence>